<name>A0ABQ6MWK7_9STRA</name>
<feature type="compositionally biased region" description="Basic residues" evidence="3">
    <location>
        <begin position="1"/>
        <end position="11"/>
    </location>
</feature>
<keyword evidence="2" id="KW-0539">Nucleus</keyword>
<comment type="caution">
    <text evidence="4">The sequence shown here is derived from an EMBL/GenBank/DDBJ whole genome shotgun (WGS) entry which is preliminary data.</text>
</comment>
<evidence type="ECO:0000313" key="5">
    <source>
        <dbReference type="Proteomes" id="UP001165060"/>
    </source>
</evidence>
<sequence>MPAVFKKRSKKAGADPAAAAPPAAARPKPKKSKAKPKAPLSFEADEEDPFAAVPDSSSGSSKKKKKPVRADFDPAEEEEAAAGEEPKSAYADLAALKAQQNYQAKRKVPAAAPEPAPAPAAAPEPSPAPAPEPAPAEDFIGLDKAADAAVARREKIRAALASGATELHGGAAGSEGDEDDWERGMLKRGQSTTTAKAPLPPPPSKPIRPPEPAQKLDHAAVLQQLTTAIAAMSASQGTAQRARKRLRDNTEEQKKSTAELKAALDGHCKLYDGLAEIRGRCLPFVGCLREIAGQVEAVAGAAGQLERDRGEDVRAAYEKWAGAVAGSDEFDGEGGADEFGRDLRMIAGKRREKRLDELRKRYSGMSAEAIGGEEGEELEGEGGNLGERRFDLKDAVGVALQDVTPEILDIKNLVDVFRSFKEKHPKQYEDTFAPDLLAGLAKTYVMIELADSFDPCGAYGLGGSNSGRVEDMRWFAPVHGFLGDKGMVSKIVKAGMLELLEEVCRSGYDVMSGAETGRLEAYARGLFAVCGAGEERKQIVRAVLGAVGDNFEARAGGVVVVGGQAEGEDVVMDGLGWRALKLVKHASAWCKLAKEEGAEGAEAAERLRKAAAGVGGKLEGRAAAKLGDVVS</sequence>
<dbReference type="Proteomes" id="UP001165060">
    <property type="component" value="Unassembled WGS sequence"/>
</dbReference>
<dbReference type="EMBL" id="BRYB01000667">
    <property type="protein sequence ID" value="GMI35005.1"/>
    <property type="molecule type" value="Genomic_DNA"/>
</dbReference>
<feature type="compositionally biased region" description="Basic and acidic residues" evidence="3">
    <location>
        <begin position="144"/>
        <end position="157"/>
    </location>
</feature>
<dbReference type="PANTHER" id="PTHR12214:SF0">
    <property type="entry name" value="LD29489P"/>
    <property type="match status" value="1"/>
</dbReference>
<dbReference type="InterPro" id="IPR012890">
    <property type="entry name" value="GCFC2-like"/>
</dbReference>
<accession>A0ABQ6MWK7</accession>
<feature type="compositionally biased region" description="Pro residues" evidence="3">
    <location>
        <begin position="198"/>
        <end position="212"/>
    </location>
</feature>
<feature type="region of interest" description="Disordered" evidence="3">
    <location>
        <begin position="232"/>
        <end position="254"/>
    </location>
</feature>
<keyword evidence="5" id="KW-1185">Reference proteome</keyword>
<gene>
    <name evidence="4" type="ORF">TeGR_g6344</name>
</gene>
<protein>
    <submittedName>
        <fullName evidence="4">Uncharacterized protein</fullName>
    </submittedName>
</protein>
<reference evidence="4 5" key="1">
    <citation type="journal article" date="2023" name="Commun. Biol.">
        <title>Genome analysis of Parmales, the sister group of diatoms, reveals the evolutionary specialization of diatoms from phago-mixotrophs to photoautotrophs.</title>
        <authorList>
            <person name="Ban H."/>
            <person name="Sato S."/>
            <person name="Yoshikawa S."/>
            <person name="Yamada K."/>
            <person name="Nakamura Y."/>
            <person name="Ichinomiya M."/>
            <person name="Sato N."/>
            <person name="Blanc-Mathieu R."/>
            <person name="Endo H."/>
            <person name="Kuwata A."/>
            <person name="Ogata H."/>
        </authorList>
    </citation>
    <scope>NUCLEOTIDE SEQUENCE [LARGE SCALE GENOMIC DNA]</scope>
</reference>
<feature type="compositionally biased region" description="Acidic residues" evidence="3">
    <location>
        <begin position="73"/>
        <end position="82"/>
    </location>
</feature>
<feature type="region of interest" description="Disordered" evidence="3">
    <location>
        <begin position="1"/>
        <end position="215"/>
    </location>
</feature>
<feature type="compositionally biased region" description="Pro residues" evidence="3">
    <location>
        <begin position="112"/>
        <end position="134"/>
    </location>
</feature>
<comment type="subcellular location">
    <subcellularLocation>
        <location evidence="1">Nucleus</location>
    </subcellularLocation>
</comment>
<feature type="compositionally biased region" description="Low complexity" evidence="3">
    <location>
        <begin position="14"/>
        <end position="26"/>
    </location>
</feature>
<feature type="compositionally biased region" description="Basic residues" evidence="3">
    <location>
        <begin position="27"/>
        <end position="36"/>
    </location>
</feature>
<evidence type="ECO:0000256" key="3">
    <source>
        <dbReference type="SAM" id="MobiDB-lite"/>
    </source>
</evidence>
<evidence type="ECO:0000313" key="4">
    <source>
        <dbReference type="EMBL" id="GMI35005.1"/>
    </source>
</evidence>
<dbReference type="PANTHER" id="PTHR12214">
    <property type="entry name" value="GC-RICH SEQUENCE DNA-BINDING FACTOR"/>
    <property type="match status" value="1"/>
</dbReference>
<proteinExistence type="predicted"/>
<organism evidence="4 5">
    <name type="scientific">Tetraparma gracilis</name>
    <dbReference type="NCBI Taxonomy" id="2962635"/>
    <lineage>
        <taxon>Eukaryota</taxon>
        <taxon>Sar</taxon>
        <taxon>Stramenopiles</taxon>
        <taxon>Ochrophyta</taxon>
        <taxon>Bolidophyceae</taxon>
        <taxon>Parmales</taxon>
        <taxon>Triparmaceae</taxon>
        <taxon>Tetraparma</taxon>
    </lineage>
</organism>
<evidence type="ECO:0000256" key="1">
    <source>
        <dbReference type="ARBA" id="ARBA00004123"/>
    </source>
</evidence>
<evidence type="ECO:0000256" key="2">
    <source>
        <dbReference type="ARBA" id="ARBA00023242"/>
    </source>
</evidence>